<keyword evidence="9" id="KW-0408">Iron</keyword>
<feature type="signal peptide" evidence="12">
    <location>
        <begin position="1"/>
        <end position="29"/>
    </location>
</feature>
<comment type="subunit">
    <text evidence="4">Homodimer.</text>
</comment>
<evidence type="ECO:0000256" key="6">
    <source>
        <dbReference type="ARBA" id="ARBA00022723"/>
    </source>
</evidence>
<dbReference type="EMBL" id="SHKI01000003">
    <property type="protein sequence ID" value="RZT67009.1"/>
    <property type="molecule type" value="Genomic_DNA"/>
</dbReference>
<evidence type="ECO:0000256" key="12">
    <source>
        <dbReference type="SAM" id="SignalP"/>
    </source>
</evidence>
<dbReference type="GO" id="GO:0046872">
    <property type="term" value="F:metal ion binding"/>
    <property type="evidence" value="ECO:0007669"/>
    <property type="project" value="UniProtKB-KW"/>
</dbReference>
<sequence>MKFTNGLRTLTTMGAVTALAIGLAGCSGMSDTGSGGQANPANENCESVDKVTVVLQWLTQAQFAGYFAADDKGYYADQCLEVTIQEGGTNVVPNQVVASGNAEFGVSLLPRSLASREEGADIKLISQIYQNNSYLQVAWADSGFTELADLKGTTLGAWGGGNDLTLRAALAGSGINMDTDVNVVQQPFDMSLLLNREADSVQALTINEYAQLLETVNPETGELYTEDDFTMFNLQELGYNTLADGVYAQGAWLEDEANQDIAARFLAASYEGWAFCRDNAQECVDIVLQRGSALSATHQLWMMNEVNKLIWIDNGTPIGTVNPDDFERTVQIAIDGGTLKAPASESDVVDSSAHDAALKLLDATGVDVIGAGFEPIEVTLTEGGK</sequence>
<dbReference type="PROSITE" id="PS51257">
    <property type="entry name" value="PROKAR_LIPOPROTEIN"/>
    <property type="match status" value="1"/>
</dbReference>
<evidence type="ECO:0000256" key="5">
    <source>
        <dbReference type="ARBA" id="ARBA00022679"/>
    </source>
</evidence>
<comment type="pathway">
    <text evidence="2">Cofactor biosynthesis; thiamine diphosphate biosynthesis.</text>
</comment>
<dbReference type="SUPFAM" id="SSF53850">
    <property type="entry name" value="Periplasmic binding protein-like II"/>
    <property type="match status" value="1"/>
</dbReference>
<evidence type="ECO:0000256" key="9">
    <source>
        <dbReference type="ARBA" id="ARBA00023004"/>
    </source>
</evidence>
<evidence type="ECO:0000313" key="14">
    <source>
        <dbReference type="EMBL" id="RZT67009.1"/>
    </source>
</evidence>
<evidence type="ECO:0000256" key="3">
    <source>
        <dbReference type="ARBA" id="ARBA00009406"/>
    </source>
</evidence>
<evidence type="ECO:0000256" key="10">
    <source>
        <dbReference type="ARBA" id="ARBA00033171"/>
    </source>
</evidence>
<feature type="chain" id="PRO_5020244012" description="Thiamine pyrimidine synthase" evidence="12">
    <location>
        <begin position="30"/>
        <end position="385"/>
    </location>
</feature>
<keyword evidence="5" id="KW-0808">Transferase</keyword>
<evidence type="ECO:0000313" key="15">
    <source>
        <dbReference type="Proteomes" id="UP000291832"/>
    </source>
</evidence>
<name>A0A4V6MD67_9MICO</name>
<evidence type="ECO:0000256" key="1">
    <source>
        <dbReference type="ARBA" id="ARBA00003469"/>
    </source>
</evidence>
<dbReference type="AlphaFoldDB" id="A0A4V6MD67"/>
<keyword evidence="7" id="KW-0663">Pyridoxal phosphate</keyword>
<protein>
    <recommendedName>
        <fullName evidence="10">Thiamine pyrimidine synthase</fullName>
    </recommendedName>
</protein>
<evidence type="ECO:0000256" key="7">
    <source>
        <dbReference type="ARBA" id="ARBA00022898"/>
    </source>
</evidence>
<dbReference type="InterPro" id="IPR015168">
    <property type="entry name" value="SsuA/THI5"/>
</dbReference>
<keyword evidence="15" id="KW-1185">Reference proteome</keyword>
<evidence type="ECO:0000256" key="8">
    <source>
        <dbReference type="ARBA" id="ARBA00022977"/>
    </source>
</evidence>
<dbReference type="Gene3D" id="3.40.190.10">
    <property type="entry name" value="Periplasmic binding protein-like II"/>
    <property type="match status" value="2"/>
</dbReference>
<dbReference type="InterPro" id="IPR027939">
    <property type="entry name" value="NMT1/THI5"/>
</dbReference>
<keyword evidence="8" id="KW-0784">Thiamine biosynthesis</keyword>
<dbReference type="GO" id="GO:0009228">
    <property type="term" value="P:thiamine biosynthetic process"/>
    <property type="evidence" value="ECO:0007669"/>
    <property type="project" value="UniProtKB-KW"/>
</dbReference>
<keyword evidence="12" id="KW-0732">Signal</keyword>
<accession>A0A4V6MD67</accession>
<dbReference type="GO" id="GO:0016740">
    <property type="term" value="F:transferase activity"/>
    <property type="evidence" value="ECO:0007669"/>
    <property type="project" value="UniProtKB-KW"/>
</dbReference>
<comment type="similarity">
    <text evidence="3">Belongs to the NMT1/THI5 family.</text>
</comment>
<dbReference type="PANTHER" id="PTHR31528:SF1">
    <property type="entry name" value="4-AMINO-5-HYDROXYMETHYL-2-METHYLPYRIMIDINE PHOSPHATE SYNTHASE THI11-RELATED"/>
    <property type="match status" value="1"/>
</dbReference>
<evidence type="ECO:0000256" key="11">
    <source>
        <dbReference type="ARBA" id="ARBA00048179"/>
    </source>
</evidence>
<feature type="domain" description="SsuA/THI5-like" evidence="13">
    <location>
        <begin position="61"/>
        <end position="282"/>
    </location>
</feature>
<dbReference type="OrthoDB" id="174578at2"/>
<evidence type="ECO:0000256" key="4">
    <source>
        <dbReference type="ARBA" id="ARBA00011738"/>
    </source>
</evidence>
<gene>
    <name evidence="14" type="ORF">EV139_1139</name>
</gene>
<comment type="catalytic activity">
    <reaction evidence="11">
        <text>N(6)-(pyridoxal phosphate)-L-lysyl-[4-amino-5-hydroxymethyl-2-methylpyrimidine phosphate synthase] + L-histidyl-[4-amino-5-hydroxymethyl-2-methylpyrimidine phosphate synthase] + 2 Fe(3+) + 4 H2O = L-lysyl-[4-amino-5-hydroxymethyl-2-methylpyrimidine phosphate synthase] + (2S)-2-amino-5-hydroxy-4-oxopentanoyl-[4-amino-5-hydroxymethyl-2-methylpyrimidine phosphate synthase] + 4-amino-2-methyl-5-(phosphooxymethyl)pyrimidine + 3-oxopropanoate + 2 Fe(2+) + 2 H(+)</text>
        <dbReference type="Rhea" id="RHEA:65756"/>
        <dbReference type="Rhea" id="RHEA-COMP:16892"/>
        <dbReference type="Rhea" id="RHEA-COMP:16893"/>
        <dbReference type="Rhea" id="RHEA-COMP:16894"/>
        <dbReference type="Rhea" id="RHEA-COMP:16895"/>
        <dbReference type="ChEBI" id="CHEBI:15377"/>
        <dbReference type="ChEBI" id="CHEBI:15378"/>
        <dbReference type="ChEBI" id="CHEBI:29033"/>
        <dbReference type="ChEBI" id="CHEBI:29034"/>
        <dbReference type="ChEBI" id="CHEBI:29969"/>
        <dbReference type="ChEBI" id="CHEBI:29979"/>
        <dbReference type="ChEBI" id="CHEBI:33190"/>
        <dbReference type="ChEBI" id="CHEBI:58354"/>
        <dbReference type="ChEBI" id="CHEBI:143915"/>
        <dbReference type="ChEBI" id="CHEBI:157692"/>
    </reaction>
    <physiologicalReaction direction="left-to-right" evidence="11">
        <dbReference type="Rhea" id="RHEA:65757"/>
    </physiologicalReaction>
</comment>
<keyword evidence="6" id="KW-0479">Metal-binding</keyword>
<comment type="function">
    <text evidence="1">Responsible for the formation of the pyrimidine heterocycle in the thiamine biosynthesis pathway. Catalyzes the formation of hydroxymethylpyrimidine phosphate (HMP-P) from histidine and pyridoxal phosphate (PLP). The protein uses PLP and the active site histidine to form HMP-P, generating an inactive enzyme. The enzyme can only undergo a single turnover, which suggests it is a suicide enzyme.</text>
</comment>
<reference evidence="14 15" key="1">
    <citation type="journal article" date="2015" name="Stand. Genomic Sci.">
        <title>Genomic Encyclopedia of Bacterial and Archaeal Type Strains, Phase III: the genomes of soil and plant-associated and newly described type strains.</title>
        <authorList>
            <person name="Whitman W.B."/>
            <person name="Woyke T."/>
            <person name="Klenk H.P."/>
            <person name="Zhou Y."/>
            <person name="Lilburn T.G."/>
            <person name="Beck B.J."/>
            <person name="De Vos P."/>
            <person name="Vandamme P."/>
            <person name="Eisen J.A."/>
            <person name="Garrity G."/>
            <person name="Hugenholtz P."/>
            <person name="Kyrpides N.C."/>
        </authorList>
    </citation>
    <scope>NUCLEOTIDE SEQUENCE [LARGE SCALE GENOMIC DNA]</scope>
    <source>
        <strain evidence="14 15">RF6</strain>
    </source>
</reference>
<proteinExistence type="inferred from homology"/>
<comment type="caution">
    <text evidence="14">The sequence shown here is derived from an EMBL/GenBank/DDBJ whole genome shotgun (WGS) entry which is preliminary data.</text>
</comment>
<evidence type="ECO:0000256" key="2">
    <source>
        <dbReference type="ARBA" id="ARBA00004948"/>
    </source>
</evidence>
<dbReference type="Proteomes" id="UP000291832">
    <property type="component" value="Unassembled WGS sequence"/>
</dbReference>
<dbReference type="Pfam" id="PF09084">
    <property type="entry name" value="NMT1"/>
    <property type="match status" value="1"/>
</dbReference>
<dbReference type="RefSeq" id="WP_157993002.1">
    <property type="nucleotide sequence ID" value="NZ_QYAG01000001.1"/>
</dbReference>
<organism evidence="14 15">
    <name type="scientific">Leucobacter luti</name>
    <dbReference type="NCBI Taxonomy" id="340320"/>
    <lineage>
        <taxon>Bacteria</taxon>
        <taxon>Bacillati</taxon>
        <taxon>Actinomycetota</taxon>
        <taxon>Actinomycetes</taxon>
        <taxon>Micrococcales</taxon>
        <taxon>Microbacteriaceae</taxon>
        <taxon>Leucobacter</taxon>
    </lineage>
</organism>
<evidence type="ECO:0000259" key="13">
    <source>
        <dbReference type="Pfam" id="PF09084"/>
    </source>
</evidence>
<dbReference type="PANTHER" id="PTHR31528">
    <property type="entry name" value="4-AMINO-5-HYDROXYMETHYL-2-METHYLPYRIMIDINE PHOSPHATE SYNTHASE THI11-RELATED"/>
    <property type="match status" value="1"/>
</dbReference>